<sequence length="435" mass="48973">MSPALRASRPTTASKKRLQAATGSGCRRSGRLQNKPPIFYAQTAHRNRTEQTYSVESKLESPKLPPSIHSLTKENLRILNEEEMVKRKRIGKETITTTKRTQTLSKQAPSTNGGYRIHRLNVVNVFFDDDIPDSFQAAIDNIVKAKVPSEERRAVIYNTAERLYNCCREISDTKSMEGSYVGLCRDALRDMLRPNISLQHEADWRYEFKPGISKGKPIFRDDQGAPAIRTPCPGITIGMGGKAFLNSLSSPAFSQTQAQEFLRRLQTEYDSLDQNEEKLLLTVLETGRVFFPFATLEARAYLSGKQISEAQNQAAVSGASALNFQLHLTEMAKGAASEFDDSEYQYPLFFSICTEGPYHELWAHYTCVEEGRRIFNMKLVKICNAMLKETIEDFFIAVDNVLRWGADTFLKSVADRMRLVAIKALTQVDGTNPAN</sequence>
<dbReference type="InterPro" id="IPR057684">
    <property type="entry name" value="DUF7924"/>
</dbReference>
<keyword evidence="4" id="KW-1185">Reference proteome</keyword>
<organism evidence="3 4">
    <name type="scientific">Exophiala xenobiotica</name>
    <dbReference type="NCBI Taxonomy" id="348802"/>
    <lineage>
        <taxon>Eukaryota</taxon>
        <taxon>Fungi</taxon>
        <taxon>Dikarya</taxon>
        <taxon>Ascomycota</taxon>
        <taxon>Pezizomycotina</taxon>
        <taxon>Eurotiomycetes</taxon>
        <taxon>Chaetothyriomycetidae</taxon>
        <taxon>Chaetothyriales</taxon>
        <taxon>Herpotrichiellaceae</taxon>
        <taxon>Exophiala</taxon>
    </lineage>
</organism>
<dbReference type="RefSeq" id="XP_013319359.1">
    <property type="nucleotide sequence ID" value="XM_013463905.1"/>
</dbReference>
<dbReference type="Pfam" id="PF25545">
    <property type="entry name" value="DUF7924"/>
    <property type="match status" value="1"/>
</dbReference>
<evidence type="ECO:0000313" key="3">
    <source>
        <dbReference type="EMBL" id="KIW58775.1"/>
    </source>
</evidence>
<dbReference type="HOGENOM" id="CLU_034751_0_0_1"/>
<dbReference type="GeneID" id="25325181"/>
<dbReference type="AlphaFoldDB" id="A0A0D2EVI4"/>
<protein>
    <recommendedName>
        <fullName evidence="2">DUF7924 domain-containing protein</fullName>
    </recommendedName>
</protein>
<evidence type="ECO:0000313" key="4">
    <source>
        <dbReference type="Proteomes" id="UP000054342"/>
    </source>
</evidence>
<feature type="region of interest" description="Disordered" evidence="1">
    <location>
        <begin position="1"/>
        <end position="35"/>
    </location>
</feature>
<name>A0A0D2EVI4_9EURO</name>
<reference evidence="3 4" key="1">
    <citation type="submission" date="2015-01" db="EMBL/GenBank/DDBJ databases">
        <title>The Genome Sequence of Exophiala xenobiotica CBS118157.</title>
        <authorList>
            <consortium name="The Broad Institute Genomics Platform"/>
            <person name="Cuomo C."/>
            <person name="de Hoog S."/>
            <person name="Gorbushina A."/>
            <person name="Stielow B."/>
            <person name="Teixiera M."/>
            <person name="Abouelleil A."/>
            <person name="Chapman S.B."/>
            <person name="Priest M."/>
            <person name="Young S.K."/>
            <person name="Wortman J."/>
            <person name="Nusbaum C."/>
            <person name="Birren B."/>
        </authorList>
    </citation>
    <scope>NUCLEOTIDE SEQUENCE [LARGE SCALE GENOMIC DNA]</scope>
    <source>
        <strain evidence="3 4">CBS 118157</strain>
    </source>
</reference>
<evidence type="ECO:0000256" key="1">
    <source>
        <dbReference type="SAM" id="MobiDB-lite"/>
    </source>
</evidence>
<accession>A0A0D2EVI4</accession>
<feature type="domain" description="DUF7924" evidence="2">
    <location>
        <begin position="250"/>
        <end position="415"/>
    </location>
</feature>
<dbReference type="OrthoDB" id="5372703at2759"/>
<gene>
    <name evidence="3" type="ORF">PV05_03273</name>
</gene>
<dbReference type="Proteomes" id="UP000054342">
    <property type="component" value="Unassembled WGS sequence"/>
</dbReference>
<dbReference type="EMBL" id="KN847318">
    <property type="protein sequence ID" value="KIW58775.1"/>
    <property type="molecule type" value="Genomic_DNA"/>
</dbReference>
<proteinExistence type="predicted"/>
<evidence type="ECO:0000259" key="2">
    <source>
        <dbReference type="Pfam" id="PF25545"/>
    </source>
</evidence>